<organism evidence="1 2">
    <name type="scientific">Coniosporium uncinatum</name>
    <dbReference type="NCBI Taxonomy" id="93489"/>
    <lineage>
        <taxon>Eukaryota</taxon>
        <taxon>Fungi</taxon>
        <taxon>Dikarya</taxon>
        <taxon>Ascomycota</taxon>
        <taxon>Pezizomycotina</taxon>
        <taxon>Dothideomycetes</taxon>
        <taxon>Dothideomycetes incertae sedis</taxon>
        <taxon>Coniosporium</taxon>
    </lineage>
</organism>
<name>A0ACC3D4T0_9PEZI</name>
<protein>
    <submittedName>
        <fullName evidence="1">Uncharacterized protein</fullName>
    </submittedName>
</protein>
<evidence type="ECO:0000313" key="1">
    <source>
        <dbReference type="EMBL" id="KAK3061705.1"/>
    </source>
</evidence>
<accession>A0ACC3D4T0</accession>
<comment type="caution">
    <text evidence="1">The sequence shown here is derived from an EMBL/GenBank/DDBJ whole genome shotgun (WGS) entry which is preliminary data.</text>
</comment>
<dbReference type="EMBL" id="JAWDJW010007676">
    <property type="protein sequence ID" value="KAK3061705.1"/>
    <property type="molecule type" value="Genomic_DNA"/>
</dbReference>
<dbReference type="Proteomes" id="UP001186974">
    <property type="component" value="Unassembled WGS sequence"/>
</dbReference>
<gene>
    <name evidence="1" type="ORF">LTS18_005615</name>
</gene>
<keyword evidence="2" id="KW-1185">Reference proteome</keyword>
<proteinExistence type="predicted"/>
<reference evidence="1" key="1">
    <citation type="submission" date="2024-09" db="EMBL/GenBank/DDBJ databases">
        <title>Black Yeasts Isolated from many extreme environments.</title>
        <authorList>
            <person name="Coleine C."/>
            <person name="Stajich J.E."/>
            <person name="Selbmann L."/>
        </authorList>
    </citation>
    <scope>NUCLEOTIDE SEQUENCE</scope>
    <source>
        <strain evidence="1">CCFEE 5737</strain>
    </source>
</reference>
<sequence>MLPPGMLISTFIKAMQAAGEPDWLIEKMIKGVCVRVTYGRPWFPGRPNPNAEDNRIKTIQSWPGGDPHTQHIYEVANQPMQKGRTAWEFFKQTYTGFSMSLPTMGCVNVGAATKFQNGQLINPQKLLWIPPEFLEIVDGQLLGRNVEPKMMSNMIEVARRPPAVSLNLIANEGLPHLGIESQELSANFHMSIDENFISISARFLDPPTIQHDGSAESAIKTPDKASWDLK</sequence>
<evidence type="ECO:0000313" key="2">
    <source>
        <dbReference type="Proteomes" id="UP001186974"/>
    </source>
</evidence>